<name>A0A2N5EGQ9_9GAMM</name>
<dbReference type="Pfam" id="PF06097">
    <property type="entry name" value="DUF945"/>
    <property type="match status" value="1"/>
</dbReference>
<evidence type="ECO:0000313" key="2">
    <source>
        <dbReference type="EMBL" id="PLR41736.1"/>
    </source>
</evidence>
<reference evidence="2 3" key="1">
    <citation type="submission" date="2017-12" db="EMBL/GenBank/DDBJ databases">
        <title>Characterization of six clinical isolates of Enterochimera gen. nov., a novel genus of the Yersiniaciae family and the three species Enterochimera arupensis sp. nov., Enterochimera coloradensis sp. nov, and Enterochimera californica sp. nov.</title>
        <authorList>
            <person name="Rossi A."/>
            <person name="Fisher M."/>
        </authorList>
    </citation>
    <scope>NUCLEOTIDE SEQUENCE [LARGE SCALE GENOMIC DNA]</scope>
    <source>
        <strain evidence="3">2015-Iso6</strain>
    </source>
</reference>
<keyword evidence="3" id="KW-1185">Reference proteome</keyword>
<dbReference type="OrthoDB" id="5444681at2"/>
<dbReference type="InterPro" id="IPR010352">
    <property type="entry name" value="DUF945"/>
</dbReference>
<dbReference type="RefSeq" id="WP_101814584.1">
    <property type="nucleotide sequence ID" value="NZ_PJZF01000001.1"/>
</dbReference>
<feature type="compositionally biased region" description="Pro residues" evidence="1">
    <location>
        <begin position="502"/>
        <end position="522"/>
    </location>
</feature>
<gene>
    <name evidence="2" type="ORF">CYR55_02615</name>
</gene>
<comment type="caution">
    <text evidence="2">The sequence shown here is derived from an EMBL/GenBank/DDBJ whole genome shotgun (WGS) entry which is preliminary data.</text>
</comment>
<evidence type="ECO:0000313" key="3">
    <source>
        <dbReference type="Proteomes" id="UP000234240"/>
    </source>
</evidence>
<proteinExistence type="predicted"/>
<sequence length="522" mass="55347">MKKSLVAVGVIVVLGAAWTGAAWYTGKQFEQRIDEIVAQANGQIASQFPQAGVRLVYQDYQRHLFSSRARFVLQPDPAAQGEKALKPGEEVAFNETIDHGPFPLAQLKKFNLIPAMASVHSELANTATVKGLFEMTKGLSPATAETRIAYSGDTESAITLVPIDYQNNATRLQFSGATINADVSRDGDHMKADASSDSIALTSRNQFGQLEKITLSGVNASGDTRKGSVQIGLGEQHLTAKQVIVNVEGKDAATLDDIRLNSNFGEQNNTISGQLDYSLGALKVQGADLGAGKLTVKLDKLDSAALKQFSDTYNQQAMQLVQQGEQLDPAVYQAQAAALFSQNLPLLLKGSPSISISPLSWKNSAGESTFTLNLNFSAPVAGQPAAQTQDQLIAQLVRNLDATLTIPMPMATQMATQIGKMQGYSEEDAGKLAKQQVQGLAAMGQMFKLTTVKDDTITTRFHFADNIVDLNGQKMSLQQFAGLFGIFAGPADAAPAPEAAPAVPPAPLAPVPAPAPAPAPAQ</sequence>
<dbReference type="AlphaFoldDB" id="A0A2N5EGQ9"/>
<protein>
    <submittedName>
        <fullName evidence="2">DUF945 domain-containing protein</fullName>
    </submittedName>
</protein>
<evidence type="ECO:0000256" key="1">
    <source>
        <dbReference type="SAM" id="MobiDB-lite"/>
    </source>
</evidence>
<feature type="region of interest" description="Disordered" evidence="1">
    <location>
        <begin position="494"/>
        <end position="522"/>
    </location>
</feature>
<organism evidence="2 3">
    <name type="scientific">Chimaeribacter californicus</name>
    <dbReference type="NCBI Taxonomy" id="2060067"/>
    <lineage>
        <taxon>Bacteria</taxon>
        <taxon>Pseudomonadati</taxon>
        <taxon>Pseudomonadota</taxon>
        <taxon>Gammaproteobacteria</taxon>
        <taxon>Enterobacterales</taxon>
        <taxon>Yersiniaceae</taxon>
        <taxon>Chimaeribacter</taxon>
    </lineage>
</organism>
<dbReference type="Proteomes" id="UP000234240">
    <property type="component" value="Unassembled WGS sequence"/>
</dbReference>
<dbReference type="EMBL" id="PJZF01000001">
    <property type="protein sequence ID" value="PLR41736.1"/>
    <property type="molecule type" value="Genomic_DNA"/>
</dbReference>
<accession>A0A2N5EGQ9</accession>